<evidence type="ECO:0000313" key="12">
    <source>
        <dbReference type="EMBL" id="KAK8967029.1"/>
    </source>
</evidence>
<evidence type="ECO:0000259" key="11">
    <source>
        <dbReference type="Pfam" id="PF00464"/>
    </source>
</evidence>
<dbReference type="NCBIfam" id="NF000586">
    <property type="entry name" value="PRK00011.1"/>
    <property type="match status" value="1"/>
</dbReference>
<comment type="caution">
    <text evidence="12">The sequence shown here is derived from an EMBL/GenBank/DDBJ whole genome shotgun (WGS) entry which is preliminary data.</text>
</comment>
<protein>
    <recommendedName>
        <fullName evidence="9">Serine hydroxymethyltransferase</fullName>
        <ecNumber evidence="9">2.1.2.1</ecNumber>
    </recommendedName>
</protein>
<dbReference type="EC" id="2.1.2.1" evidence="9"/>
<dbReference type="HAMAP" id="MF_00051">
    <property type="entry name" value="SHMT"/>
    <property type="match status" value="1"/>
</dbReference>
<dbReference type="InterPro" id="IPR015424">
    <property type="entry name" value="PyrdxlP-dep_Trfase"/>
</dbReference>
<comment type="cofactor">
    <cofactor evidence="2 9">
        <name>pyridoxal 5'-phosphate</name>
        <dbReference type="ChEBI" id="CHEBI:597326"/>
    </cofactor>
</comment>
<dbReference type="Proteomes" id="UP001412067">
    <property type="component" value="Unassembled WGS sequence"/>
</dbReference>
<feature type="region of interest" description="Disordered" evidence="10">
    <location>
        <begin position="54"/>
        <end position="76"/>
    </location>
</feature>
<evidence type="ECO:0000256" key="1">
    <source>
        <dbReference type="ARBA" id="ARBA00001528"/>
    </source>
</evidence>
<evidence type="ECO:0000256" key="3">
    <source>
        <dbReference type="ARBA" id="ARBA00004777"/>
    </source>
</evidence>
<accession>A0ABR2MTN3</accession>
<evidence type="ECO:0000256" key="4">
    <source>
        <dbReference type="ARBA" id="ARBA00006376"/>
    </source>
</evidence>
<dbReference type="CDD" id="cd00378">
    <property type="entry name" value="SHMT"/>
    <property type="match status" value="1"/>
</dbReference>
<dbReference type="Gene3D" id="3.40.640.10">
    <property type="entry name" value="Type I PLP-dependent aspartate aminotransferase-like (Major domain)"/>
    <property type="match status" value="1"/>
</dbReference>
<keyword evidence="8" id="KW-0853">WD repeat</keyword>
<dbReference type="InterPro" id="IPR015422">
    <property type="entry name" value="PyrdxlP-dep_Trfase_small"/>
</dbReference>
<proteinExistence type="inferred from homology"/>
<dbReference type="InterPro" id="IPR015421">
    <property type="entry name" value="PyrdxlP-dep_Trfase_major"/>
</dbReference>
<evidence type="ECO:0000256" key="9">
    <source>
        <dbReference type="RuleBase" id="RU000585"/>
    </source>
</evidence>
<comment type="similarity">
    <text evidence="4 9">Belongs to the SHMT family.</text>
</comment>
<reference evidence="12 13" key="1">
    <citation type="journal article" date="2022" name="Nat. Plants">
        <title>Genomes of leafy and leafless Platanthera orchids illuminate the evolution of mycoheterotrophy.</title>
        <authorList>
            <person name="Li M.H."/>
            <person name="Liu K.W."/>
            <person name="Li Z."/>
            <person name="Lu H.C."/>
            <person name="Ye Q.L."/>
            <person name="Zhang D."/>
            <person name="Wang J.Y."/>
            <person name="Li Y.F."/>
            <person name="Zhong Z.M."/>
            <person name="Liu X."/>
            <person name="Yu X."/>
            <person name="Liu D.K."/>
            <person name="Tu X.D."/>
            <person name="Liu B."/>
            <person name="Hao Y."/>
            <person name="Liao X.Y."/>
            <person name="Jiang Y.T."/>
            <person name="Sun W.H."/>
            <person name="Chen J."/>
            <person name="Chen Y.Q."/>
            <person name="Ai Y."/>
            <person name="Zhai J.W."/>
            <person name="Wu S.S."/>
            <person name="Zhou Z."/>
            <person name="Hsiao Y.Y."/>
            <person name="Wu W.L."/>
            <person name="Chen Y.Y."/>
            <person name="Lin Y.F."/>
            <person name="Hsu J.L."/>
            <person name="Li C.Y."/>
            <person name="Wang Z.W."/>
            <person name="Zhao X."/>
            <person name="Zhong W.Y."/>
            <person name="Ma X.K."/>
            <person name="Ma L."/>
            <person name="Huang J."/>
            <person name="Chen G.Z."/>
            <person name="Huang M.Z."/>
            <person name="Huang L."/>
            <person name="Peng D.H."/>
            <person name="Luo Y.B."/>
            <person name="Zou S.Q."/>
            <person name="Chen S.P."/>
            <person name="Lan S."/>
            <person name="Tsai W.C."/>
            <person name="Van de Peer Y."/>
            <person name="Liu Z.J."/>
        </authorList>
    </citation>
    <scope>NUCLEOTIDE SEQUENCE [LARGE SCALE GENOMIC DNA]</scope>
    <source>
        <strain evidence="12">Lor288</strain>
    </source>
</reference>
<evidence type="ECO:0000256" key="7">
    <source>
        <dbReference type="ARBA" id="ARBA00022898"/>
    </source>
</evidence>
<keyword evidence="5 9" id="KW-0554">One-carbon metabolism</keyword>
<keyword evidence="6 9" id="KW-0808">Transferase</keyword>
<feature type="domain" description="Serine hydroxymethyltransferase-like" evidence="11">
    <location>
        <begin position="136"/>
        <end position="539"/>
    </location>
</feature>
<dbReference type="InterPro" id="IPR049943">
    <property type="entry name" value="Ser_HO-MeTrfase-like"/>
</dbReference>
<comment type="catalytic activity">
    <reaction evidence="1 9">
        <text>(6R)-5,10-methylene-5,6,7,8-tetrahydrofolate + glycine + H2O = (6S)-5,6,7,8-tetrahydrofolate + L-serine</text>
        <dbReference type="Rhea" id="RHEA:15481"/>
        <dbReference type="ChEBI" id="CHEBI:15377"/>
        <dbReference type="ChEBI" id="CHEBI:15636"/>
        <dbReference type="ChEBI" id="CHEBI:33384"/>
        <dbReference type="ChEBI" id="CHEBI:57305"/>
        <dbReference type="ChEBI" id="CHEBI:57453"/>
        <dbReference type="EC" id="2.1.2.1"/>
    </reaction>
</comment>
<evidence type="ECO:0000256" key="10">
    <source>
        <dbReference type="SAM" id="MobiDB-lite"/>
    </source>
</evidence>
<dbReference type="InterPro" id="IPR001680">
    <property type="entry name" value="WD40_rpt"/>
</dbReference>
<evidence type="ECO:0000256" key="2">
    <source>
        <dbReference type="ARBA" id="ARBA00001933"/>
    </source>
</evidence>
<dbReference type="EMBL" id="JBBWWR010000005">
    <property type="protein sequence ID" value="KAK8967029.1"/>
    <property type="molecule type" value="Genomic_DNA"/>
</dbReference>
<evidence type="ECO:0000256" key="5">
    <source>
        <dbReference type="ARBA" id="ARBA00022563"/>
    </source>
</evidence>
<comment type="function">
    <text evidence="9">Interconversion of serine and glycine.</text>
</comment>
<dbReference type="Gene3D" id="3.90.1150.10">
    <property type="entry name" value="Aspartate Aminotransferase, domain 1"/>
    <property type="match status" value="1"/>
</dbReference>
<keyword evidence="7 9" id="KW-0663">Pyridoxal phosphate</keyword>
<dbReference type="PROSITE" id="PS50082">
    <property type="entry name" value="WD_REPEATS_2"/>
    <property type="match status" value="1"/>
</dbReference>
<dbReference type="SUPFAM" id="SSF53383">
    <property type="entry name" value="PLP-dependent transferases"/>
    <property type="match status" value="1"/>
</dbReference>
<dbReference type="InterPro" id="IPR039429">
    <property type="entry name" value="SHMT-like_dom"/>
</dbReference>
<keyword evidence="13" id="KW-1185">Reference proteome</keyword>
<evidence type="ECO:0000256" key="6">
    <source>
        <dbReference type="ARBA" id="ARBA00022679"/>
    </source>
</evidence>
<sequence>MDLSNSQSSLSLLGFHAHRSPATEGSAPPNTDAIIHMDSRDARPLALQLMDQQSENSMGGGSVGMDDGEDSEDGQREEEFSLLGYPMCLKRQRRGDSLSSCSSTSSFRPFRRRTAVEPDLETRRATVRSWGNQILSVADPDLHEIIEKERQRQIKGIELIASENFVCQAVLDALGSHLTNKYSEGVPGARYYGGNQYIDQIERLCCERALAAFDLDPERWGVNVQPYSCTSANFAVYTGLLQPKDRIMGLDSLSGGHVSHGYLTPGGKRISGASIFFESLSYKVNPHTGYIDYDRVEERALDFHPKILICGGSSYPREWDYARFRQIADKCCAILMCDMAHISGLVAAKECLSPFDYCDIVTSTTHKSLRGPRGGMIFFRKGKKLRKVGFPQCQTNESDQYDFEDKINFAVFPSMQGGPHNNHIAALAIALKQVATPEYKAYIQQVKKNIQALASALLKQKCRLVTGGTDNHLLLWDLRTFGLTGKTLEKVCEACHISLNKTPIFGDNGAICPAGARIGAPAMTTRGCLDVDFEMIACFLVRAAHIASNLQREHGKIHELVKVLHNSKEIMDLRKQVETFAMQFAMPGCADI</sequence>
<organism evidence="12 13">
    <name type="scientific">Platanthera guangdongensis</name>
    <dbReference type="NCBI Taxonomy" id="2320717"/>
    <lineage>
        <taxon>Eukaryota</taxon>
        <taxon>Viridiplantae</taxon>
        <taxon>Streptophyta</taxon>
        <taxon>Embryophyta</taxon>
        <taxon>Tracheophyta</taxon>
        <taxon>Spermatophyta</taxon>
        <taxon>Magnoliopsida</taxon>
        <taxon>Liliopsida</taxon>
        <taxon>Asparagales</taxon>
        <taxon>Orchidaceae</taxon>
        <taxon>Orchidoideae</taxon>
        <taxon>Orchideae</taxon>
        <taxon>Orchidinae</taxon>
        <taxon>Platanthera</taxon>
    </lineage>
</organism>
<dbReference type="PANTHER" id="PTHR11680:SF7">
    <property type="entry name" value="SERINE HYDROXYMETHYLTRANSFERASE 7"/>
    <property type="match status" value="1"/>
</dbReference>
<comment type="pathway">
    <text evidence="3 9">One-carbon metabolism; tetrahydrofolate interconversion.</text>
</comment>
<feature type="repeat" description="WD" evidence="8">
    <location>
        <begin position="464"/>
        <end position="480"/>
    </location>
</feature>
<evidence type="ECO:0000313" key="13">
    <source>
        <dbReference type="Proteomes" id="UP001412067"/>
    </source>
</evidence>
<gene>
    <name evidence="12" type="primary">SHM7</name>
    <name evidence="12" type="ORF">KSP40_PGU015433</name>
</gene>
<dbReference type="PROSITE" id="PS00096">
    <property type="entry name" value="SHMT"/>
    <property type="match status" value="1"/>
</dbReference>
<dbReference type="InterPro" id="IPR019798">
    <property type="entry name" value="Ser_HO-MeTrfase_PLP_BS"/>
</dbReference>
<dbReference type="Pfam" id="PF00464">
    <property type="entry name" value="SHMT"/>
    <property type="match status" value="1"/>
</dbReference>
<name>A0ABR2MTN3_9ASPA</name>
<evidence type="ECO:0000256" key="8">
    <source>
        <dbReference type="PROSITE-ProRule" id="PRU00221"/>
    </source>
</evidence>
<dbReference type="PANTHER" id="PTHR11680">
    <property type="entry name" value="SERINE HYDROXYMETHYLTRANSFERASE"/>
    <property type="match status" value="1"/>
</dbReference>
<dbReference type="InterPro" id="IPR001085">
    <property type="entry name" value="Ser_HO-MeTrfase"/>
</dbReference>